<evidence type="ECO:0000313" key="6">
    <source>
        <dbReference type="Proteomes" id="UP000003204"/>
    </source>
</evidence>
<evidence type="ECO:0000256" key="3">
    <source>
        <dbReference type="ARBA" id="ARBA00023163"/>
    </source>
</evidence>
<dbReference type="InterPro" id="IPR036388">
    <property type="entry name" value="WH-like_DNA-bd_sf"/>
</dbReference>
<accession>A0A828SX97</accession>
<name>A0A828SX97_ACIBA</name>
<evidence type="ECO:0000313" key="5">
    <source>
        <dbReference type="EMBL" id="EGJ69726.1"/>
    </source>
</evidence>
<organism evidence="5 6">
    <name type="scientific">Acinetobacter baumannii 6014059</name>
    <dbReference type="NCBI Taxonomy" id="525242"/>
    <lineage>
        <taxon>Bacteria</taxon>
        <taxon>Pseudomonadati</taxon>
        <taxon>Pseudomonadota</taxon>
        <taxon>Gammaproteobacteria</taxon>
        <taxon>Moraxellales</taxon>
        <taxon>Moraxellaceae</taxon>
        <taxon>Acinetobacter</taxon>
        <taxon>Acinetobacter calcoaceticus/baumannii complex</taxon>
    </lineage>
</organism>
<dbReference type="SMART" id="SM00345">
    <property type="entry name" value="HTH_GNTR"/>
    <property type="match status" value="1"/>
</dbReference>
<evidence type="ECO:0000259" key="4">
    <source>
        <dbReference type="PROSITE" id="PS50949"/>
    </source>
</evidence>
<evidence type="ECO:0000256" key="2">
    <source>
        <dbReference type="ARBA" id="ARBA00023125"/>
    </source>
</evidence>
<dbReference type="GO" id="GO:0003700">
    <property type="term" value="F:DNA-binding transcription factor activity"/>
    <property type="evidence" value="ECO:0007669"/>
    <property type="project" value="InterPro"/>
</dbReference>
<sequence length="246" mass="28225">MTKIIILLFVSYFEVKRIFVTLPSFNVSNLGAMPSVSEVIVKYIREAIIAGHIAEGEPIRQDEIAKLFNVSKIPVREALKQLEAEGLVEFIKNRGAIVTRISEEELAQIFEVRVMLETKLIQLAVPNMTEETYKKADEICNAFIDNMDIGSWTTLNWQLHACLYEPAQRPYMLGLIRSIYDKIERYLRLQMNVSEGKSRANDEHKEIVKACKAKDVDLAVKLIEEHINGVCQSLYEHLPHHKNVKK</sequence>
<keyword evidence="1" id="KW-0805">Transcription regulation</keyword>
<dbReference type="AlphaFoldDB" id="A0A828SX97"/>
<gene>
    <name evidence="5" type="ORF">HMPREF0022_00519</name>
</gene>
<dbReference type="Proteomes" id="UP000003204">
    <property type="component" value="Unassembled WGS sequence"/>
</dbReference>
<dbReference type="Gene3D" id="1.10.10.10">
    <property type="entry name" value="Winged helix-like DNA-binding domain superfamily/Winged helix DNA-binding domain"/>
    <property type="match status" value="1"/>
</dbReference>
<dbReference type="GO" id="GO:0003677">
    <property type="term" value="F:DNA binding"/>
    <property type="evidence" value="ECO:0007669"/>
    <property type="project" value="UniProtKB-KW"/>
</dbReference>
<dbReference type="InterPro" id="IPR011711">
    <property type="entry name" value="GntR_C"/>
</dbReference>
<dbReference type="SUPFAM" id="SSF48008">
    <property type="entry name" value="GntR ligand-binding domain-like"/>
    <property type="match status" value="1"/>
</dbReference>
<protein>
    <submittedName>
        <fullName evidence="5">Transcriptional regulator, GntR family</fullName>
    </submittedName>
</protein>
<dbReference type="SUPFAM" id="SSF46785">
    <property type="entry name" value="Winged helix' DNA-binding domain"/>
    <property type="match status" value="1"/>
</dbReference>
<dbReference type="InterPro" id="IPR008920">
    <property type="entry name" value="TF_FadR/GntR_C"/>
</dbReference>
<dbReference type="PANTHER" id="PTHR43537">
    <property type="entry name" value="TRANSCRIPTIONAL REGULATOR, GNTR FAMILY"/>
    <property type="match status" value="1"/>
</dbReference>
<dbReference type="InterPro" id="IPR000524">
    <property type="entry name" value="Tscrpt_reg_HTH_GntR"/>
</dbReference>
<feature type="domain" description="HTH gntR-type" evidence="4">
    <location>
        <begin position="34"/>
        <end position="101"/>
    </location>
</feature>
<comment type="caution">
    <text evidence="5">The sequence shown here is derived from an EMBL/GenBank/DDBJ whole genome shotgun (WGS) entry which is preliminary data.</text>
</comment>
<dbReference type="Pfam" id="PF07729">
    <property type="entry name" value="FCD"/>
    <property type="match status" value="1"/>
</dbReference>
<reference evidence="5 6" key="1">
    <citation type="submission" date="2011-04" db="EMBL/GenBank/DDBJ databases">
        <authorList>
            <person name="Weinstock G."/>
            <person name="Sodergren E."/>
            <person name="Clifton S."/>
            <person name="Fulton L."/>
            <person name="Fulton B."/>
            <person name="Courtney L."/>
            <person name="Fronick C."/>
            <person name="Harrison M."/>
            <person name="Strong C."/>
            <person name="Farmer C."/>
            <person name="Delahaunty K."/>
            <person name="Markovic C."/>
            <person name="Hall O."/>
            <person name="Minx P."/>
            <person name="Tomlinson C."/>
            <person name="Mitreva M."/>
            <person name="Hou S."/>
            <person name="Chen J."/>
            <person name="Wollam A."/>
            <person name="Pepin K.H."/>
            <person name="Johnson M."/>
            <person name="Bhonagiri V."/>
            <person name="Zhang X."/>
            <person name="Suruliraj S."/>
            <person name="Warren W."/>
            <person name="Chinwalla A."/>
            <person name="Mardis E.R."/>
            <person name="Wilson R.K."/>
        </authorList>
    </citation>
    <scope>NUCLEOTIDE SEQUENCE [LARGE SCALE GENOMIC DNA]</scope>
    <source>
        <strain evidence="5 6">6014059</strain>
    </source>
</reference>
<dbReference type="InterPro" id="IPR036390">
    <property type="entry name" value="WH_DNA-bd_sf"/>
</dbReference>
<evidence type="ECO:0000256" key="1">
    <source>
        <dbReference type="ARBA" id="ARBA00023015"/>
    </source>
</evidence>
<dbReference type="PROSITE" id="PS50949">
    <property type="entry name" value="HTH_GNTR"/>
    <property type="match status" value="1"/>
</dbReference>
<dbReference type="Pfam" id="PF00392">
    <property type="entry name" value="GntR"/>
    <property type="match status" value="1"/>
</dbReference>
<proteinExistence type="predicted"/>
<dbReference type="SMART" id="SM00895">
    <property type="entry name" value="FCD"/>
    <property type="match status" value="1"/>
</dbReference>
<dbReference type="PANTHER" id="PTHR43537:SF41">
    <property type="entry name" value="TRANSCRIPTIONAL REGULATORY PROTEIN"/>
    <property type="match status" value="1"/>
</dbReference>
<dbReference type="EMBL" id="ACYS02000012">
    <property type="protein sequence ID" value="EGJ69726.1"/>
    <property type="molecule type" value="Genomic_DNA"/>
</dbReference>
<dbReference type="CDD" id="cd07377">
    <property type="entry name" value="WHTH_GntR"/>
    <property type="match status" value="1"/>
</dbReference>
<dbReference type="Gene3D" id="1.20.120.530">
    <property type="entry name" value="GntR ligand-binding domain-like"/>
    <property type="match status" value="1"/>
</dbReference>
<keyword evidence="2" id="KW-0238">DNA-binding</keyword>
<keyword evidence="3" id="KW-0804">Transcription</keyword>